<dbReference type="SUPFAM" id="SSF55874">
    <property type="entry name" value="ATPase domain of HSP90 chaperone/DNA topoisomerase II/histidine kinase"/>
    <property type="match status" value="1"/>
</dbReference>
<evidence type="ECO:0000256" key="11">
    <source>
        <dbReference type="SAM" id="Phobius"/>
    </source>
</evidence>
<evidence type="ECO:0000256" key="3">
    <source>
        <dbReference type="ARBA" id="ARBA00012438"/>
    </source>
</evidence>
<organism evidence="14 15">
    <name type="scientific">Nonomuraea spiralis</name>
    <dbReference type="NCBI Taxonomy" id="46182"/>
    <lineage>
        <taxon>Bacteria</taxon>
        <taxon>Bacillati</taxon>
        <taxon>Actinomycetota</taxon>
        <taxon>Actinomycetes</taxon>
        <taxon>Streptosporangiales</taxon>
        <taxon>Streptosporangiaceae</taxon>
        <taxon>Nonomuraea</taxon>
    </lineage>
</organism>
<evidence type="ECO:0000256" key="6">
    <source>
        <dbReference type="ARBA" id="ARBA00022692"/>
    </source>
</evidence>
<dbReference type="Gene3D" id="3.30.565.10">
    <property type="entry name" value="Histidine kinase-like ATPase, C-terminal domain"/>
    <property type="match status" value="1"/>
</dbReference>
<feature type="transmembrane region" description="Helical" evidence="11">
    <location>
        <begin position="12"/>
        <end position="33"/>
    </location>
</feature>
<evidence type="ECO:0000259" key="13">
    <source>
        <dbReference type="PROSITE" id="PS50885"/>
    </source>
</evidence>
<dbReference type="InterPro" id="IPR003661">
    <property type="entry name" value="HisK_dim/P_dom"/>
</dbReference>
<keyword evidence="15" id="KW-1185">Reference proteome</keyword>
<evidence type="ECO:0000256" key="2">
    <source>
        <dbReference type="ARBA" id="ARBA00004236"/>
    </source>
</evidence>
<dbReference type="SMART" id="SM00387">
    <property type="entry name" value="HATPase_c"/>
    <property type="match status" value="1"/>
</dbReference>
<dbReference type="EMBL" id="JBHMEI010000012">
    <property type="protein sequence ID" value="MFB9202704.1"/>
    <property type="molecule type" value="Genomic_DNA"/>
</dbReference>
<evidence type="ECO:0000256" key="10">
    <source>
        <dbReference type="ARBA" id="ARBA00023136"/>
    </source>
</evidence>
<dbReference type="EC" id="2.7.13.3" evidence="3"/>
<dbReference type="PROSITE" id="PS50885">
    <property type="entry name" value="HAMP"/>
    <property type="match status" value="1"/>
</dbReference>
<keyword evidence="6 11" id="KW-0812">Transmembrane</keyword>
<dbReference type="InterPro" id="IPR005467">
    <property type="entry name" value="His_kinase_dom"/>
</dbReference>
<dbReference type="GO" id="GO:0016301">
    <property type="term" value="F:kinase activity"/>
    <property type="evidence" value="ECO:0007669"/>
    <property type="project" value="UniProtKB-KW"/>
</dbReference>
<dbReference type="Gene3D" id="1.10.287.130">
    <property type="match status" value="1"/>
</dbReference>
<evidence type="ECO:0000256" key="9">
    <source>
        <dbReference type="ARBA" id="ARBA00023012"/>
    </source>
</evidence>
<dbReference type="Pfam" id="PF02518">
    <property type="entry name" value="HATPase_c"/>
    <property type="match status" value="1"/>
</dbReference>
<dbReference type="Gene3D" id="6.10.340.10">
    <property type="match status" value="1"/>
</dbReference>
<protein>
    <recommendedName>
        <fullName evidence="3">histidine kinase</fullName>
        <ecNumber evidence="3">2.7.13.3</ecNumber>
    </recommendedName>
</protein>
<dbReference type="PANTHER" id="PTHR45436">
    <property type="entry name" value="SENSOR HISTIDINE KINASE YKOH"/>
    <property type="match status" value="1"/>
</dbReference>
<gene>
    <name evidence="14" type="ORF">ACFFV7_16015</name>
</gene>
<keyword evidence="5" id="KW-0808">Transferase</keyword>
<evidence type="ECO:0000259" key="12">
    <source>
        <dbReference type="PROSITE" id="PS50109"/>
    </source>
</evidence>
<keyword evidence="10 11" id="KW-0472">Membrane</keyword>
<comment type="caution">
    <text evidence="14">The sequence shown here is derived from an EMBL/GenBank/DDBJ whole genome shotgun (WGS) entry which is preliminary data.</text>
</comment>
<dbReference type="Pfam" id="PF00672">
    <property type="entry name" value="HAMP"/>
    <property type="match status" value="1"/>
</dbReference>
<dbReference type="CDD" id="cd06225">
    <property type="entry name" value="HAMP"/>
    <property type="match status" value="1"/>
</dbReference>
<dbReference type="PRINTS" id="PR00344">
    <property type="entry name" value="BCTRLSENSOR"/>
</dbReference>
<reference evidence="14 15" key="1">
    <citation type="submission" date="2024-09" db="EMBL/GenBank/DDBJ databases">
        <authorList>
            <person name="Sun Q."/>
            <person name="Mori K."/>
        </authorList>
    </citation>
    <scope>NUCLEOTIDE SEQUENCE [LARGE SCALE GENOMIC DNA]</scope>
    <source>
        <strain evidence="14 15">CCM 3426</strain>
    </source>
</reference>
<dbReference type="InterPro" id="IPR036097">
    <property type="entry name" value="HisK_dim/P_sf"/>
</dbReference>
<evidence type="ECO:0000313" key="15">
    <source>
        <dbReference type="Proteomes" id="UP001589647"/>
    </source>
</evidence>
<keyword evidence="7 14" id="KW-0418">Kinase</keyword>
<dbReference type="SUPFAM" id="SSF158472">
    <property type="entry name" value="HAMP domain-like"/>
    <property type="match status" value="1"/>
</dbReference>
<evidence type="ECO:0000256" key="4">
    <source>
        <dbReference type="ARBA" id="ARBA00022553"/>
    </source>
</evidence>
<comment type="subcellular location">
    <subcellularLocation>
        <location evidence="2">Cell membrane</location>
    </subcellularLocation>
</comment>
<dbReference type="Pfam" id="PF00512">
    <property type="entry name" value="HisKA"/>
    <property type="match status" value="1"/>
</dbReference>
<dbReference type="Proteomes" id="UP001589647">
    <property type="component" value="Unassembled WGS sequence"/>
</dbReference>
<dbReference type="SMART" id="SM00388">
    <property type="entry name" value="HisKA"/>
    <property type="match status" value="1"/>
</dbReference>
<dbReference type="InterPro" id="IPR004358">
    <property type="entry name" value="Sig_transdc_His_kin-like_C"/>
</dbReference>
<accession>A0ABV5IDS9</accession>
<proteinExistence type="predicted"/>
<evidence type="ECO:0000256" key="5">
    <source>
        <dbReference type="ARBA" id="ARBA00022679"/>
    </source>
</evidence>
<evidence type="ECO:0000256" key="8">
    <source>
        <dbReference type="ARBA" id="ARBA00022989"/>
    </source>
</evidence>
<sequence length="376" mass="39859">MKKLTIRARLTLVYAAFFLVGGVVLLGVTTLLVSQQVPSAISGKHILSSTPSEPPMDEGRQMLSERIRTATTTSLISQGAMGLLLVGAASVGFGWLVAGHALQPLHRVTETARRLAGGAGRGLHERIVMNGPQDEVRDLADAFNLMVEQLDAAFDGQRRLVANASHELRTPLAMNRMLVELAVSRQGASEDCIQLGTSLQTVNERHERLIDGLLTLADSEHGITERTPVDLADIAGHVCDQRGVPCDGAAAAITRGDPILLERLVQNLIENAVEHNVPSGLVCVSTKTVGEDAVLTVANSGPIVPHYEIESLFQPFRRLNRERTGGGRGFGLGLSIVRSIARGHGGSVTAVPRHGGGLVVTVRLPGPGTASPREAV</sequence>
<dbReference type="InterPro" id="IPR050428">
    <property type="entry name" value="TCS_sensor_his_kinase"/>
</dbReference>
<evidence type="ECO:0000256" key="1">
    <source>
        <dbReference type="ARBA" id="ARBA00000085"/>
    </source>
</evidence>
<dbReference type="CDD" id="cd00075">
    <property type="entry name" value="HATPase"/>
    <property type="match status" value="1"/>
</dbReference>
<feature type="domain" description="Histidine kinase" evidence="12">
    <location>
        <begin position="163"/>
        <end position="368"/>
    </location>
</feature>
<keyword evidence="8 11" id="KW-1133">Transmembrane helix</keyword>
<keyword evidence="4" id="KW-0597">Phosphoprotein</keyword>
<dbReference type="InterPro" id="IPR003594">
    <property type="entry name" value="HATPase_dom"/>
</dbReference>
<dbReference type="SUPFAM" id="SSF47384">
    <property type="entry name" value="Homodimeric domain of signal transducing histidine kinase"/>
    <property type="match status" value="1"/>
</dbReference>
<feature type="transmembrane region" description="Helical" evidence="11">
    <location>
        <begin position="75"/>
        <end position="98"/>
    </location>
</feature>
<keyword evidence="9" id="KW-0902">Two-component regulatory system</keyword>
<dbReference type="PROSITE" id="PS50109">
    <property type="entry name" value="HIS_KIN"/>
    <property type="match status" value="1"/>
</dbReference>
<comment type="catalytic activity">
    <reaction evidence="1">
        <text>ATP + protein L-histidine = ADP + protein N-phospho-L-histidine.</text>
        <dbReference type="EC" id="2.7.13.3"/>
    </reaction>
</comment>
<name>A0ABV5IDS9_9ACTN</name>
<dbReference type="RefSeq" id="WP_189652695.1">
    <property type="nucleotide sequence ID" value="NZ_BMRC01000030.1"/>
</dbReference>
<dbReference type="SMART" id="SM00304">
    <property type="entry name" value="HAMP"/>
    <property type="match status" value="1"/>
</dbReference>
<evidence type="ECO:0000313" key="14">
    <source>
        <dbReference type="EMBL" id="MFB9202704.1"/>
    </source>
</evidence>
<dbReference type="PANTHER" id="PTHR45436:SF5">
    <property type="entry name" value="SENSOR HISTIDINE KINASE TRCS"/>
    <property type="match status" value="1"/>
</dbReference>
<feature type="domain" description="HAMP" evidence="13">
    <location>
        <begin position="99"/>
        <end position="155"/>
    </location>
</feature>
<evidence type="ECO:0000256" key="7">
    <source>
        <dbReference type="ARBA" id="ARBA00022777"/>
    </source>
</evidence>
<dbReference type="CDD" id="cd00082">
    <property type="entry name" value="HisKA"/>
    <property type="match status" value="1"/>
</dbReference>
<dbReference type="InterPro" id="IPR003660">
    <property type="entry name" value="HAMP_dom"/>
</dbReference>
<dbReference type="InterPro" id="IPR036890">
    <property type="entry name" value="HATPase_C_sf"/>
</dbReference>